<dbReference type="KEGG" id="scn:Solca_1108"/>
<accession>H8KQ46</accession>
<sequence>MLKNRGEILERVVRQSNMSVVAIARQMGVERSTVYRHFTLPDLDAGLILRYSKVLKHDFTEEFPELFSDLKSIINEPDPSYGITKSYGELLNERDYWKDKYITLLERYNELIIKTFSNKH</sequence>
<evidence type="ECO:0000313" key="1">
    <source>
        <dbReference type="EMBL" id="AFD06214.1"/>
    </source>
</evidence>
<dbReference type="RefSeq" id="WP_014679441.1">
    <property type="nucleotide sequence ID" value="NC_017770.1"/>
</dbReference>
<protein>
    <submittedName>
        <fullName evidence="1">Uncharacterized protein</fullName>
    </submittedName>
</protein>
<dbReference type="eggNOG" id="COG0640">
    <property type="taxonomic scope" value="Bacteria"/>
</dbReference>
<keyword evidence="2" id="KW-1185">Reference proteome</keyword>
<dbReference type="HOGENOM" id="CLU_143346_1_0_10"/>
<dbReference type="EMBL" id="CP003349">
    <property type="protein sequence ID" value="AFD06214.1"/>
    <property type="molecule type" value="Genomic_DNA"/>
</dbReference>
<dbReference type="Proteomes" id="UP000007590">
    <property type="component" value="Chromosome"/>
</dbReference>
<dbReference type="OrthoDB" id="981159at2"/>
<proteinExistence type="predicted"/>
<name>H8KQ46_SOLCM</name>
<evidence type="ECO:0000313" key="2">
    <source>
        <dbReference type="Proteomes" id="UP000007590"/>
    </source>
</evidence>
<gene>
    <name evidence="1" type="ordered locus">Solca_1108</name>
</gene>
<organism evidence="1 2">
    <name type="scientific">Solitalea canadensis (strain ATCC 29591 / DSM 3403 / JCM 21819 / LMG 8368 / NBRC 15130 / NCIMB 12057 / USAM 9D)</name>
    <name type="common">Flexibacter canadensis</name>
    <dbReference type="NCBI Taxonomy" id="929556"/>
    <lineage>
        <taxon>Bacteria</taxon>
        <taxon>Pseudomonadati</taxon>
        <taxon>Bacteroidota</taxon>
        <taxon>Sphingobacteriia</taxon>
        <taxon>Sphingobacteriales</taxon>
        <taxon>Sphingobacteriaceae</taxon>
        <taxon>Solitalea</taxon>
    </lineage>
</organism>
<dbReference type="AlphaFoldDB" id="H8KQ46"/>
<reference evidence="1" key="1">
    <citation type="submission" date="2012-02" db="EMBL/GenBank/DDBJ databases">
        <title>The complete genome of Solitalea canadensis DSM 3403.</title>
        <authorList>
            <consortium name="US DOE Joint Genome Institute (JGI-PGF)"/>
            <person name="Lucas S."/>
            <person name="Copeland A."/>
            <person name="Lapidus A."/>
            <person name="Glavina del Rio T."/>
            <person name="Dalin E."/>
            <person name="Tice H."/>
            <person name="Bruce D."/>
            <person name="Goodwin L."/>
            <person name="Pitluck S."/>
            <person name="Peters L."/>
            <person name="Ovchinnikova G."/>
            <person name="Lu M."/>
            <person name="Kyrpides N."/>
            <person name="Mavromatis K."/>
            <person name="Ivanova N."/>
            <person name="Brettin T."/>
            <person name="Detter J.C."/>
            <person name="Han C."/>
            <person name="Larimer F."/>
            <person name="Land M."/>
            <person name="Hauser L."/>
            <person name="Markowitz V."/>
            <person name="Cheng J.-F."/>
            <person name="Hugenholtz P."/>
            <person name="Woyke T."/>
            <person name="Wu D."/>
            <person name="Spring S."/>
            <person name="Schroeder M."/>
            <person name="Kopitz M."/>
            <person name="Brambilla E."/>
            <person name="Klenk H.-P."/>
            <person name="Eisen J.A."/>
        </authorList>
    </citation>
    <scope>NUCLEOTIDE SEQUENCE</scope>
    <source>
        <strain evidence="1">DSM 3403</strain>
    </source>
</reference>